<name>A0A179BWN1_RHILE</name>
<sequence length="60" mass="6677">MSLADSVLIMRLCDTDDLSGRDPWMSRLSKFAIIFFIAGPRKVIRETSQSQNSILLGSMG</sequence>
<dbReference type="EMBL" id="LWBS01000077">
    <property type="protein sequence ID" value="OAP96036.1"/>
    <property type="molecule type" value="Genomic_DNA"/>
</dbReference>
<accession>A0A179BWN1</accession>
<protein>
    <submittedName>
        <fullName evidence="1">Uncharacterized protein</fullName>
    </submittedName>
</protein>
<proteinExistence type="predicted"/>
<gene>
    <name evidence="1" type="ORF">A4U53_15670</name>
</gene>
<organism evidence="1">
    <name type="scientific">Rhizobium leguminosarum</name>
    <dbReference type="NCBI Taxonomy" id="384"/>
    <lineage>
        <taxon>Bacteria</taxon>
        <taxon>Pseudomonadati</taxon>
        <taxon>Pseudomonadota</taxon>
        <taxon>Alphaproteobacteria</taxon>
        <taxon>Hyphomicrobiales</taxon>
        <taxon>Rhizobiaceae</taxon>
        <taxon>Rhizobium/Agrobacterium group</taxon>
        <taxon>Rhizobium</taxon>
    </lineage>
</organism>
<dbReference type="AlphaFoldDB" id="A0A179BWN1"/>
<comment type="caution">
    <text evidence="1">The sequence shown here is derived from an EMBL/GenBank/DDBJ whole genome shotgun (WGS) entry which is preliminary data.</text>
</comment>
<evidence type="ECO:0000313" key="1">
    <source>
        <dbReference type="EMBL" id="OAP96036.1"/>
    </source>
</evidence>
<reference evidence="1" key="1">
    <citation type="submission" date="2016-04" db="EMBL/GenBank/DDBJ databases">
        <title>Fast-growing isolate from the root nodules of Vavilovia formosa.</title>
        <authorList>
            <person name="Kimeklis A."/>
            <person name="Safronova V."/>
            <person name="Belimov A."/>
            <person name="Andronov E."/>
        </authorList>
    </citation>
    <scope>NUCLEOTIDE SEQUENCE [LARGE SCALE GENOMIC DNA]</scope>
    <source>
        <strain evidence="1">Vaf-46</strain>
    </source>
</reference>